<keyword evidence="2" id="KW-1185">Reference proteome</keyword>
<dbReference type="RefSeq" id="WP_092317655.1">
    <property type="nucleotide sequence ID" value="NZ_FOKY01000001.1"/>
</dbReference>
<organism evidence="1 2">
    <name type="scientific">Brevinema andersonii</name>
    <dbReference type="NCBI Taxonomy" id="34097"/>
    <lineage>
        <taxon>Bacteria</taxon>
        <taxon>Pseudomonadati</taxon>
        <taxon>Spirochaetota</taxon>
        <taxon>Spirochaetia</taxon>
        <taxon>Brevinematales</taxon>
        <taxon>Brevinemataceae</taxon>
        <taxon>Brevinema</taxon>
    </lineage>
</organism>
<evidence type="ECO:0000313" key="1">
    <source>
        <dbReference type="EMBL" id="SFB69857.1"/>
    </source>
</evidence>
<accession>A0A1I1D4Y7</accession>
<reference evidence="2" key="1">
    <citation type="submission" date="2016-10" db="EMBL/GenBank/DDBJ databases">
        <authorList>
            <person name="Varghese N."/>
            <person name="Submissions S."/>
        </authorList>
    </citation>
    <scope>NUCLEOTIDE SEQUENCE [LARGE SCALE GENOMIC DNA]</scope>
    <source>
        <strain evidence="2">ATCC 43811</strain>
    </source>
</reference>
<proteinExistence type="predicted"/>
<name>A0A1I1D4Y7_BREAD</name>
<sequence>MKYVFIFSLFLTTIKTSAQEDPYQHMHGIWYLPTPEADIELIVDFQEQGNFYLFIYNGIIEDIQKLTPRKLKEIKSKMPIAGYLKVLKNKGQKFCTEILINEEVSTNLLEVNRDMIYIFTDSDDHSVKIKTPMMIRIKTEL</sequence>
<dbReference type="AlphaFoldDB" id="A0A1I1D4Y7"/>
<dbReference type="EMBL" id="FOKY01000001">
    <property type="protein sequence ID" value="SFB69857.1"/>
    <property type="molecule type" value="Genomic_DNA"/>
</dbReference>
<gene>
    <name evidence="1" type="ORF">SAMN02745150_00307</name>
</gene>
<dbReference type="Proteomes" id="UP000240042">
    <property type="component" value="Unassembled WGS sequence"/>
</dbReference>
<protein>
    <submittedName>
        <fullName evidence="1">Uncharacterized protein</fullName>
    </submittedName>
</protein>
<evidence type="ECO:0000313" key="2">
    <source>
        <dbReference type="Proteomes" id="UP000240042"/>
    </source>
</evidence>